<feature type="compositionally biased region" description="Basic and acidic residues" evidence="6">
    <location>
        <begin position="127"/>
        <end position="137"/>
    </location>
</feature>
<feature type="compositionally biased region" description="Low complexity" evidence="6">
    <location>
        <begin position="139"/>
        <end position="160"/>
    </location>
</feature>
<dbReference type="PANTHER" id="PTHR23110">
    <property type="entry name" value="BTB DOMAIN TRANSCRIPTION FACTOR"/>
    <property type="match status" value="1"/>
</dbReference>
<name>A0AAN9AC60_HALRR</name>
<protein>
    <recommendedName>
        <fullName evidence="7">C2H2-type domain-containing protein</fullName>
    </recommendedName>
</protein>
<evidence type="ECO:0000256" key="2">
    <source>
        <dbReference type="ARBA" id="ARBA00022771"/>
    </source>
</evidence>
<dbReference type="InterPro" id="IPR036236">
    <property type="entry name" value="Znf_C2H2_sf"/>
</dbReference>
<keyword evidence="4" id="KW-0539">Nucleus</keyword>
<evidence type="ECO:0000256" key="6">
    <source>
        <dbReference type="SAM" id="MobiDB-lite"/>
    </source>
</evidence>
<sequence>MYVGEVNVLQTDLSGLIKAAECLRIKGLAVPDEPPNERETCSDNKRNIGRSIDEPDTKRFRSEIPQTSSKFSHGGVEKSDREHYKSQIGYIEPPGIREHFPVASSPCRSPISKSSDPHISNSGTREASPEIAREPVKESPASAADAQSKASSHLNSNTSDSSEREVLLDENIVKDEPHDDYSETEETKDSIRSLDSDPGGSFPLPPSDPSSGSIAGESETAGFLRTSQPQTMEDIVAQALPGTSGLQGNSWEGDRNLLGMSFESYSGSHGRGPQMGSKVSVDTQGVPMKANPNVCHQCGYVARDKTNLRKHFYTHTGEKPYACMFCFYKTTQNSNLRTHIRRHHPQCILPDSFSST</sequence>
<feature type="region of interest" description="Disordered" evidence="6">
    <location>
        <begin position="31"/>
        <end position="217"/>
    </location>
</feature>
<accession>A0AAN9AC60</accession>
<dbReference type="GO" id="GO:0006357">
    <property type="term" value="P:regulation of transcription by RNA polymerase II"/>
    <property type="evidence" value="ECO:0007669"/>
    <property type="project" value="TreeGrafter"/>
</dbReference>
<dbReference type="EMBL" id="JAXCGZ010004100">
    <property type="protein sequence ID" value="KAK7082269.1"/>
    <property type="molecule type" value="Genomic_DNA"/>
</dbReference>
<feature type="compositionally biased region" description="Basic and acidic residues" evidence="6">
    <location>
        <begin position="161"/>
        <end position="195"/>
    </location>
</feature>
<dbReference type="GO" id="GO:0008270">
    <property type="term" value="F:zinc ion binding"/>
    <property type="evidence" value="ECO:0007669"/>
    <property type="project" value="UniProtKB-KW"/>
</dbReference>
<evidence type="ECO:0000313" key="8">
    <source>
        <dbReference type="EMBL" id="KAK7082269.1"/>
    </source>
</evidence>
<evidence type="ECO:0000256" key="4">
    <source>
        <dbReference type="ARBA" id="ARBA00023242"/>
    </source>
</evidence>
<dbReference type="Proteomes" id="UP001381693">
    <property type="component" value="Unassembled WGS sequence"/>
</dbReference>
<keyword evidence="2 5" id="KW-0863">Zinc-finger</keyword>
<feature type="compositionally biased region" description="Low complexity" evidence="6">
    <location>
        <begin position="104"/>
        <end position="114"/>
    </location>
</feature>
<feature type="domain" description="C2H2-type" evidence="7">
    <location>
        <begin position="321"/>
        <end position="343"/>
    </location>
</feature>
<keyword evidence="9" id="KW-1185">Reference proteome</keyword>
<evidence type="ECO:0000313" key="9">
    <source>
        <dbReference type="Proteomes" id="UP001381693"/>
    </source>
</evidence>
<evidence type="ECO:0000256" key="1">
    <source>
        <dbReference type="ARBA" id="ARBA00022723"/>
    </source>
</evidence>
<proteinExistence type="predicted"/>
<evidence type="ECO:0000256" key="3">
    <source>
        <dbReference type="ARBA" id="ARBA00022833"/>
    </source>
</evidence>
<dbReference type="SMART" id="SM00355">
    <property type="entry name" value="ZnF_C2H2"/>
    <property type="match status" value="2"/>
</dbReference>
<reference evidence="8 9" key="1">
    <citation type="submission" date="2023-11" db="EMBL/GenBank/DDBJ databases">
        <title>Halocaridina rubra genome assembly.</title>
        <authorList>
            <person name="Smith C."/>
        </authorList>
    </citation>
    <scope>NUCLEOTIDE SEQUENCE [LARGE SCALE GENOMIC DNA]</scope>
    <source>
        <strain evidence="8">EP-1</strain>
        <tissue evidence="8">Whole</tissue>
    </source>
</reference>
<comment type="caution">
    <text evidence="8">The sequence shown here is derived from an EMBL/GenBank/DDBJ whole genome shotgun (WGS) entry which is preliminary data.</text>
</comment>
<evidence type="ECO:0000259" key="7">
    <source>
        <dbReference type="PROSITE" id="PS50157"/>
    </source>
</evidence>
<dbReference type="GO" id="GO:0005634">
    <property type="term" value="C:nucleus"/>
    <property type="evidence" value="ECO:0007669"/>
    <property type="project" value="UniProtKB-ARBA"/>
</dbReference>
<organism evidence="8 9">
    <name type="scientific">Halocaridina rubra</name>
    <name type="common">Hawaiian red shrimp</name>
    <dbReference type="NCBI Taxonomy" id="373956"/>
    <lineage>
        <taxon>Eukaryota</taxon>
        <taxon>Metazoa</taxon>
        <taxon>Ecdysozoa</taxon>
        <taxon>Arthropoda</taxon>
        <taxon>Crustacea</taxon>
        <taxon>Multicrustacea</taxon>
        <taxon>Malacostraca</taxon>
        <taxon>Eumalacostraca</taxon>
        <taxon>Eucarida</taxon>
        <taxon>Decapoda</taxon>
        <taxon>Pleocyemata</taxon>
        <taxon>Caridea</taxon>
        <taxon>Atyoidea</taxon>
        <taxon>Atyidae</taxon>
        <taxon>Halocaridina</taxon>
    </lineage>
</organism>
<dbReference type="Gene3D" id="3.30.160.60">
    <property type="entry name" value="Classic Zinc Finger"/>
    <property type="match status" value="2"/>
</dbReference>
<dbReference type="PANTHER" id="PTHR23110:SF109">
    <property type="entry name" value="FI07618P-RELATED"/>
    <property type="match status" value="1"/>
</dbReference>
<dbReference type="InterPro" id="IPR013087">
    <property type="entry name" value="Znf_C2H2_type"/>
</dbReference>
<feature type="compositionally biased region" description="Basic and acidic residues" evidence="6">
    <location>
        <begin position="75"/>
        <end position="85"/>
    </location>
</feature>
<evidence type="ECO:0000256" key="5">
    <source>
        <dbReference type="PROSITE-ProRule" id="PRU00042"/>
    </source>
</evidence>
<dbReference type="InterPro" id="IPR051095">
    <property type="entry name" value="Dros_DevTransReg"/>
</dbReference>
<keyword evidence="1" id="KW-0479">Metal-binding</keyword>
<dbReference type="SUPFAM" id="SSF57667">
    <property type="entry name" value="beta-beta-alpha zinc fingers"/>
    <property type="match status" value="1"/>
</dbReference>
<keyword evidence="3" id="KW-0862">Zinc</keyword>
<feature type="compositionally biased region" description="Basic and acidic residues" evidence="6">
    <location>
        <begin position="35"/>
        <end position="62"/>
    </location>
</feature>
<dbReference type="FunFam" id="3.30.160.60:FF:000446">
    <property type="entry name" value="Zinc finger protein"/>
    <property type="match status" value="1"/>
</dbReference>
<gene>
    <name evidence="8" type="ORF">SK128_027460</name>
</gene>
<feature type="domain" description="C2H2-type" evidence="7">
    <location>
        <begin position="293"/>
        <end position="320"/>
    </location>
</feature>
<dbReference type="PROSITE" id="PS50157">
    <property type="entry name" value="ZINC_FINGER_C2H2_2"/>
    <property type="match status" value="2"/>
</dbReference>
<dbReference type="AlphaFoldDB" id="A0AAN9AC60"/>